<feature type="transmembrane region" description="Helical" evidence="6">
    <location>
        <begin position="71"/>
        <end position="95"/>
    </location>
</feature>
<dbReference type="GeneID" id="106551181"/>
<feature type="domain" description="MARVEL" evidence="7">
    <location>
        <begin position="1"/>
        <end position="150"/>
    </location>
</feature>
<dbReference type="PROSITE" id="PS51225">
    <property type="entry name" value="MARVEL"/>
    <property type="match status" value="1"/>
</dbReference>
<dbReference type="GO" id="GO:0016020">
    <property type="term" value="C:membrane"/>
    <property type="evidence" value="ECO:0007669"/>
    <property type="project" value="UniProtKB-SubCell"/>
</dbReference>
<feature type="transmembrane region" description="Helical" evidence="6">
    <location>
        <begin position="125"/>
        <end position="146"/>
    </location>
</feature>
<dbReference type="OrthoDB" id="6284217at2759"/>
<gene>
    <name evidence="9" type="primary">LOC106551181</name>
</gene>
<evidence type="ECO:0000313" key="9">
    <source>
        <dbReference type="RefSeq" id="XP_013924696.1"/>
    </source>
</evidence>
<evidence type="ECO:0000256" key="5">
    <source>
        <dbReference type="PROSITE-ProRule" id="PRU00581"/>
    </source>
</evidence>
<evidence type="ECO:0000256" key="3">
    <source>
        <dbReference type="ARBA" id="ARBA00022989"/>
    </source>
</evidence>
<keyword evidence="4 5" id="KW-0472">Membrane</keyword>
<evidence type="ECO:0000256" key="2">
    <source>
        <dbReference type="ARBA" id="ARBA00022692"/>
    </source>
</evidence>
<evidence type="ECO:0000256" key="4">
    <source>
        <dbReference type="ARBA" id="ARBA00023136"/>
    </source>
</evidence>
<dbReference type="KEGG" id="tsr:106551181"/>
<evidence type="ECO:0000259" key="7">
    <source>
        <dbReference type="PROSITE" id="PS51225"/>
    </source>
</evidence>
<name>A0A6I9YKL4_9SAUR</name>
<reference evidence="9" key="1">
    <citation type="submission" date="2025-08" db="UniProtKB">
        <authorList>
            <consortium name="RefSeq"/>
        </authorList>
    </citation>
    <scope>IDENTIFICATION</scope>
</reference>
<comment type="subcellular location">
    <subcellularLocation>
        <location evidence="1">Membrane</location>
        <topology evidence="1">Multi-pass membrane protein</topology>
    </subcellularLocation>
</comment>
<evidence type="ECO:0000256" key="6">
    <source>
        <dbReference type="SAM" id="Phobius"/>
    </source>
</evidence>
<accession>A0A6I9YKL4</accession>
<protein>
    <submittedName>
        <fullName evidence="9">MARVEL domain-containing protein 2-like</fullName>
    </submittedName>
</protein>
<dbReference type="Pfam" id="PF01284">
    <property type="entry name" value="MARVEL"/>
    <property type="match status" value="1"/>
</dbReference>
<dbReference type="Proteomes" id="UP000504617">
    <property type="component" value="Unplaced"/>
</dbReference>
<dbReference type="InterPro" id="IPR008253">
    <property type="entry name" value="Marvel"/>
</dbReference>
<dbReference type="RefSeq" id="XP_013924696.1">
    <property type="nucleotide sequence ID" value="XM_014069221.1"/>
</dbReference>
<sequence>MAFACTAAYIQKDYQWSQLYGNSFSGTDYGSYVPMTPFVLVVASLVWLLTVILLALGVTMHYRAILLNSHWWPLAEFSLNLSMFLLYLAAAIAYVQDVNRGGLCYSAFAYGPLLTALCRVEGGQVAALTFLFLAPFLYLTGSLVCLKMWRHEAARRTLIPVRPPRVGGVSERVAGGHG</sequence>
<keyword evidence="2 5" id="KW-0812">Transmembrane</keyword>
<keyword evidence="3 6" id="KW-1133">Transmembrane helix</keyword>
<evidence type="ECO:0000313" key="8">
    <source>
        <dbReference type="Proteomes" id="UP000504617"/>
    </source>
</evidence>
<keyword evidence="8" id="KW-1185">Reference proteome</keyword>
<feature type="transmembrane region" description="Helical" evidence="6">
    <location>
        <begin position="38"/>
        <end position="59"/>
    </location>
</feature>
<proteinExistence type="predicted"/>
<evidence type="ECO:0000256" key="1">
    <source>
        <dbReference type="ARBA" id="ARBA00004141"/>
    </source>
</evidence>
<organism evidence="8 9">
    <name type="scientific">Thamnophis sirtalis</name>
    <dbReference type="NCBI Taxonomy" id="35019"/>
    <lineage>
        <taxon>Eukaryota</taxon>
        <taxon>Metazoa</taxon>
        <taxon>Chordata</taxon>
        <taxon>Craniata</taxon>
        <taxon>Vertebrata</taxon>
        <taxon>Euteleostomi</taxon>
        <taxon>Lepidosauria</taxon>
        <taxon>Squamata</taxon>
        <taxon>Bifurcata</taxon>
        <taxon>Unidentata</taxon>
        <taxon>Episquamata</taxon>
        <taxon>Toxicofera</taxon>
        <taxon>Serpentes</taxon>
        <taxon>Colubroidea</taxon>
        <taxon>Colubridae</taxon>
        <taxon>Natricinae</taxon>
        <taxon>Thamnophis</taxon>
    </lineage>
</organism>
<dbReference type="AlphaFoldDB" id="A0A6I9YKL4"/>